<dbReference type="GO" id="GO:0016020">
    <property type="term" value="C:membrane"/>
    <property type="evidence" value="ECO:0007669"/>
    <property type="project" value="UniProtKB-SubCell"/>
</dbReference>
<evidence type="ECO:0000256" key="3">
    <source>
        <dbReference type="ARBA" id="ARBA00022692"/>
    </source>
</evidence>
<keyword evidence="5 8" id="KW-1133">Transmembrane helix</keyword>
<dbReference type="InterPro" id="IPR036179">
    <property type="entry name" value="Ig-like_dom_sf"/>
</dbReference>
<dbReference type="EMBL" id="KQ971338">
    <property type="protein sequence ID" value="KYB27966.1"/>
    <property type="molecule type" value="Genomic_DNA"/>
</dbReference>
<dbReference type="InterPro" id="IPR013783">
    <property type="entry name" value="Ig-like_fold"/>
</dbReference>
<dbReference type="InterPro" id="IPR039311">
    <property type="entry name" value="FAM187A/B"/>
</dbReference>
<dbReference type="InterPro" id="IPR013151">
    <property type="entry name" value="Immunoglobulin_dom"/>
</dbReference>
<dbReference type="SUPFAM" id="SSF48726">
    <property type="entry name" value="Immunoglobulin"/>
    <property type="match status" value="1"/>
</dbReference>
<dbReference type="CDD" id="cd00096">
    <property type="entry name" value="Ig"/>
    <property type="match status" value="1"/>
</dbReference>
<keyword evidence="6 8" id="KW-0472">Membrane</keyword>
<dbReference type="PANTHER" id="PTHR32178">
    <property type="entry name" value="FAM187"/>
    <property type="match status" value="1"/>
</dbReference>
<evidence type="ECO:0000256" key="1">
    <source>
        <dbReference type="ARBA" id="ARBA00004479"/>
    </source>
</evidence>
<evidence type="ECO:0000256" key="6">
    <source>
        <dbReference type="ARBA" id="ARBA00023136"/>
    </source>
</evidence>
<dbReference type="InterPro" id="IPR007110">
    <property type="entry name" value="Ig-like_dom"/>
</dbReference>
<evidence type="ECO:0000256" key="7">
    <source>
        <dbReference type="ARBA" id="ARBA00023180"/>
    </source>
</evidence>
<evidence type="ECO:0000256" key="4">
    <source>
        <dbReference type="ARBA" id="ARBA00022729"/>
    </source>
</evidence>
<accession>A0A139WJ61</accession>
<sequence>MLFNHSEGVEFRHIREQLHVEMEMVTIWGPWGICQVCGRPKDEGIRKKVGYCRIKLTQKGSASLQNNTDLHFIKNANEIACRSKILGRILPGVSNLTRIIPNFVQTEACQGTCNPDAEGFSKGWKAGKTSAFKYRKIFVLAEGSHLTLVCPESTLENKVVWKKNGKVLEAGKSVTPPNPEDEPRIIVDTFNTLYLVSVKESEEGNYTCQVDDIRMQQIIIFTISKARILTQAFVRHMMYLGLVLSLTLPCYCAGLVIVCSKKRTYKNYEELKEEDARKHRYLKLT</sequence>
<evidence type="ECO:0000256" key="8">
    <source>
        <dbReference type="SAM" id="Phobius"/>
    </source>
</evidence>
<reference evidence="10 11" key="2">
    <citation type="journal article" date="2010" name="Nucleic Acids Res.">
        <title>BeetleBase in 2010: revisions to provide comprehensive genomic information for Tribolium castaneum.</title>
        <authorList>
            <person name="Kim H.S."/>
            <person name="Murphy T."/>
            <person name="Xia J."/>
            <person name="Caragea D."/>
            <person name="Park Y."/>
            <person name="Beeman R.W."/>
            <person name="Lorenzen M.D."/>
            <person name="Butcher S."/>
            <person name="Manak J.R."/>
            <person name="Brown S.J."/>
        </authorList>
    </citation>
    <scope>GENOME REANNOTATION</scope>
    <source>
        <strain evidence="10 11">Georgia GA2</strain>
    </source>
</reference>
<evidence type="ECO:0000256" key="2">
    <source>
        <dbReference type="ARBA" id="ARBA00008727"/>
    </source>
</evidence>
<dbReference type="OMA" id="HVEMEMV"/>
<dbReference type="PANTHER" id="PTHR32178:SF6">
    <property type="entry name" value="IG-LIKE DOMAIN-CONTAINING PROTEIN"/>
    <property type="match status" value="1"/>
</dbReference>
<dbReference type="PROSITE" id="PS50835">
    <property type="entry name" value="IG_LIKE"/>
    <property type="match status" value="1"/>
</dbReference>
<organism evidence="10 11">
    <name type="scientific">Tribolium castaneum</name>
    <name type="common">Red flour beetle</name>
    <dbReference type="NCBI Taxonomy" id="7070"/>
    <lineage>
        <taxon>Eukaryota</taxon>
        <taxon>Metazoa</taxon>
        <taxon>Ecdysozoa</taxon>
        <taxon>Arthropoda</taxon>
        <taxon>Hexapoda</taxon>
        <taxon>Insecta</taxon>
        <taxon>Pterygota</taxon>
        <taxon>Neoptera</taxon>
        <taxon>Endopterygota</taxon>
        <taxon>Coleoptera</taxon>
        <taxon>Polyphaga</taxon>
        <taxon>Cucujiformia</taxon>
        <taxon>Tenebrionidae</taxon>
        <taxon>Tenebrionidae incertae sedis</taxon>
        <taxon>Tribolium</taxon>
    </lineage>
</organism>
<evidence type="ECO:0000259" key="9">
    <source>
        <dbReference type="PROSITE" id="PS50835"/>
    </source>
</evidence>
<protein>
    <recommendedName>
        <fullName evidence="9">Ig-like domain-containing protein</fullName>
    </recommendedName>
</protein>
<name>A0A139WJ61_TRICA</name>
<evidence type="ECO:0000313" key="10">
    <source>
        <dbReference type="EMBL" id="KYB27966.1"/>
    </source>
</evidence>
<gene>
    <name evidence="10" type="primary">AUGUSTUS-3.0.2_34655</name>
    <name evidence="10" type="ORF">TcasGA2_TC034655</name>
</gene>
<evidence type="ECO:0000313" key="11">
    <source>
        <dbReference type="Proteomes" id="UP000007266"/>
    </source>
</evidence>
<feature type="transmembrane region" description="Helical" evidence="8">
    <location>
        <begin position="237"/>
        <end position="258"/>
    </location>
</feature>
<keyword evidence="11" id="KW-1185">Reference proteome</keyword>
<reference evidence="10 11" key="1">
    <citation type="journal article" date="2008" name="Nature">
        <title>The genome of the model beetle and pest Tribolium castaneum.</title>
        <authorList>
            <consortium name="Tribolium Genome Sequencing Consortium"/>
            <person name="Richards S."/>
            <person name="Gibbs R.A."/>
            <person name="Weinstock G.M."/>
            <person name="Brown S.J."/>
            <person name="Denell R."/>
            <person name="Beeman R.W."/>
            <person name="Gibbs R."/>
            <person name="Beeman R.W."/>
            <person name="Brown S.J."/>
            <person name="Bucher G."/>
            <person name="Friedrich M."/>
            <person name="Grimmelikhuijzen C.J."/>
            <person name="Klingler M."/>
            <person name="Lorenzen M."/>
            <person name="Richards S."/>
            <person name="Roth S."/>
            <person name="Schroder R."/>
            <person name="Tautz D."/>
            <person name="Zdobnov E.M."/>
            <person name="Muzny D."/>
            <person name="Gibbs R.A."/>
            <person name="Weinstock G.M."/>
            <person name="Attaway T."/>
            <person name="Bell S."/>
            <person name="Buhay C.J."/>
            <person name="Chandrabose M.N."/>
            <person name="Chavez D."/>
            <person name="Clerk-Blankenburg K.P."/>
            <person name="Cree A."/>
            <person name="Dao M."/>
            <person name="Davis C."/>
            <person name="Chacko J."/>
            <person name="Dinh H."/>
            <person name="Dugan-Rocha S."/>
            <person name="Fowler G."/>
            <person name="Garner T.T."/>
            <person name="Garnes J."/>
            <person name="Gnirke A."/>
            <person name="Hawes A."/>
            <person name="Hernandez J."/>
            <person name="Hines S."/>
            <person name="Holder M."/>
            <person name="Hume J."/>
            <person name="Jhangiani S.N."/>
            <person name="Joshi V."/>
            <person name="Khan Z.M."/>
            <person name="Jackson L."/>
            <person name="Kovar C."/>
            <person name="Kowis A."/>
            <person name="Lee S."/>
            <person name="Lewis L.R."/>
            <person name="Margolis J."/>
            <person name="Morgan M."/>
            <person name="Nazareth L.V."/>
            <person name="Nguyen N."/>
            <person name="Okwuonu G."/>
            <person name="Parker D."/>
            <person name="Richards S."/>
            <person name="Ruiz S.J."/>
            <person name="Santibanez J."/>
            <person name="Savard J."/>
            <person name="Scherer S.E."/>
            <person name="Schneider B."/>
            <person name="Sodergren E."/>
            <person name="Tautz D."/>
            <person name="Vattahil S."/>
            <person name="Villasana D."/>
            <person name="White C.S."/>
            <person name="Wright R."/>
            <person name="Park Y."/>
            <person name="Beeman R.W."/>
            <person name="Lord J."/>
            <person name="Oppert B."/>
            <person name="Lorenzen M."/>
            <person name="Brown S."/>
            <person name="Wang L."/>
            <person name="Savard J."/>
            <person name="Tautz D."/>
            <person name="Richards S."/>
            <person name="Weinstock G."/>
            <person name="Gibbs R.A."/>
            <person name="Liu Y."/>
            <person name="Worley K."/>
            <person name="Weinstock G."/>
            <person name="Elsik C.G."/>
            <person name="Reese J.T."/>
            <person name="Elhaik E."/>
            <person name="Landan G."/>
            <person name="Graur D."/>
            <person name="Arensburger P."/>
            <person name="Atkinson P."/>
            <person name="Beeman R.W."/>
            <person name="Beidler J."/>
            <person name="Brown S.J."/>
            <person name="Demuth J.P."/>
            <person name="Drury D.W."/>
            <person name="Du Y.Z."/>
            <person name="Fujiwara H."/>
            <person name="Lorenzen M."/>
            <person name="Maselli V."/>
            <person name="Osanai M."/>
            <person name="Park Y."/>
            <person name="Robertson H.M."/>
            <person name="Tu Z."/>
            <person name="Wang J.J."/>
            <person name="Wang S."/>
            <person name="Richards S."/>
            <person name="Song H."/>
            <person name="Zhang L."/>
            <person name="Sodergren E."/>
            <person name="Werner D."/>
            <person name="Stanke M."/>
            <person name="Morgenstern B."/>
            <person name="Solovyev V."/>
            <person name="Kosarev P."/>
            <person name="Brown G."/>
            <person name="Chen H.C."/>
            <person name="Ermolaeva O."/>
            <person name="Hlavina W."/>
            <person name="Kapustin Y."/>
            <person name="Kiryutin B."/>
            <person name="Kitts P."/>
            <person name="Maglott D."/>
            <person name="Pruitt K."/>
            <person name="Sapojnikov V."/>
            <person name="Souvorov A."/>
            <person name="Mackey A.J."/>
            <person name="Waterhouse R.M."/>
            <person name="Wyder S."/>
            <person name="Zdobnov E.M."/>
            <person name="Zdobnov E.M."/>
            <person name="Wyder S."/>
            <person name="Kriventseva E.V."/>
            <person name="Kadowaki T."/>
            <person name="Bork P."/>
            <person name="Aranda M."/>
            <person name="Bao R."/>
            <person name="Beermann A."/>
            <person name="Berns N."/>
            <person name="Bolognesi R."/>
            <person name="Bonneton F."/>
            <person name="Bopp D."/>
            <person name="Brown S.J."/>
            <person name="Bucher G."/>
            <person name="Butts T."/>
            <person name="Chaumot A."/>
            <person name="Denell R.E."/>
            <person name="Ferrier D.E."/>
            <person name="Friedrich M."/>
            <person name="Gordon C.M."/>
            <person name="Jindra M."/>
            <person name="Klingler M."/>
            <person name="Lan Q."/>
            <person name="Lattorff H.M."/>
            <person name="Laudet V."/>
            <person name="von Levetsow C."/>
            <person name="Liu Z."/>
            <person name="Lutz R."/>
            <person name="Lynch J.A."/>
            <person name="da Fonseca R.N."/>
            <person name="Posnien N."/>
            <person name="Reuter R."/>
            <person name="Roth S."/>
            <person name="Savard J."/>
            <person name="Schinko J.B."/>
            <person name="Schmitt C."/>
            <person name="Schoppmeier M."/>
            <person name="Schroder R."/>
            <person name="Shippy T.D."/>
            <person name="Simonnet F."/>
            <person name="Marques-Souza H."/>
            <person name="Tautz D."/>
            <person name="Tomoyasu Y."/>
            <person name="Trauner J."/>
            <person name="Van der Zee M."/>
            <person name="Vervoort M."/>
            <person name="Wittkopp N."/>
            <person name="Wimmer E.A."/>
            <person name="Yang X."/>
            <person name="Jones A.K."/>
            <person name="Sattelle D.B."/>
            <person name="Ebert P.R."/>
            <person name="Nelson D."/>
            <person name="Scott J.G."/>
            <person name="Beeman R.W."/>
            <person name="Muthukrishnan S."/>
            <person name="Kramer K.J."/>
            <person name="Arakane Y."/>
            <person name="Beeman R.W."/>
            <person name="Zhu Q."/>
            <person name="Hogenkamp D."/>
            <person name="Dixit R."/>
            <person name="Oppert B."/>
            <person name="Jiang H."/>
            <person name="Zou Z."/>
            <person name="Marshall J."/>
            <person name="Elpidina E."/>
            <person name="Vinokurov K."/>
            <person name="Oppert C."/>
            <person name="Zou Z."/>
            <person name="Evans J."/>
            <person name="Lu Z."/>
            <person name="Zhao P."/>
            <person name="Sumathipala N."/>
            <person name="Altincicek B."/>
            <person name="Vilcinskas A."/>
            <person name="Williams M."/>
            <person name="Hultmark D."/>
            <person name="Hetru C."/>
            <person name="Jiang H."/>
            <person name="Grimmelikhuijzen C.J."/>
            <person name="Hauser F."/>
            <person name="Cazzamali G."/>
            <person name="Williamson M."/>
            <person name="Park Y."/>
            <person name="Li B."/>
            <person name="Tanaka Y."/>
            <person name="Predel R."/>
            <person name="Neupert S."/>
            <person name="Schachtner J."/>
            <person name="Verleyen P."/>
            <person name="Raible F."/>
            <person name="Bork P."/>
            <person name="Friedrich M."/>
            <person name="Walden K.K."/>
            <person name="Robertson H.M."/>
            <person name="Angeli S."/>
            <person name="Foret S."/>
            <person name="Bucher G."/>
            <person name="Schuetz S."/>
            <person name="Maleszka R."/>
            <person name="Wimmer E.A."/>
            <person name="Beeman R.W."/>
            <person name="Lorenzen M."/>
            <person name="Tomoyasu Y."/>
            <person name="Miller S.C."/>
            <person name="Grossmann D."/>
            <person name="Bucher G."/>
        </authorList>
    </citation>
    <scope>NUCLEOTIDE SEQUENCE [LARGE SCALE GENOMIC DNA]</scope>
    <source>
        <strain evidence="10 11">Georgia GA2</strain>
    </source>
</reference>
<proteinExistence type="inferred from homology"/>
<dbReference type="Pfam" id="PF00047">
    <property type="entry name" value="ig"/>
    <property type="match status" value="1"/>
</dbReference>
<comment type="subcellular location">
    <subcellularLocation>
        <location evidence="1">Membrane</location>
        <topology evidence="1">Single-pass type I membrane protein</topology>
    </subcellularLocation>
</comment>
<comment type="similarity">
    <text evidence="2">Belongs to the FAM187 family.</text>
</comment>
<keyword evidence="7" id="KW-0325">Glycoprotein</keyword>
<evidence type="ECO:0000256" key="5">
    <source>
        <dbReference type="ARBA" id="ARBA00022989"/>
    </source>
</evidence>
<dbReference type="Gene3D" id="2.60.40.10">
    <property type="entry name" value="Immunoglobulins"/>
    <property type="match status" value="1"/>
</dbReference>
<dbReference type="InParanoid" id="A0A139WJ61"/>
<dbReference type="AlphaFoldDB" id="A0A139WJ61"/>
<feature type="domain" description="Ig-like" evidence="9">
    <location>
        <begin position="115"/>
        <end position="224"/>
    </location>
</feature>
<dbReference type="Proteomes" id="UP000007266">
    <property type="component" value="Linkage group 4"/>
</dbReference>
<dbReference type="STRING" id="7070.A0A139WJ61"/>
<keyword evidence="4" id="KW-0732">Signal</keyword>
<keyword evidence="3 8" id="KW-0812">Transmembrane</keyword>